<dbReference type="PANTHER" id="PTHR24652:SF67">
    <property type="entry name" value="LOW-DENSITY LIPOPROTEIN RECEPTOR CLASS A DOMAIN-CONTAINING PROTEIN 2"/>
    <property type="match status" value="1"/>
</dbReference>
<comment type="caution">
    <text evidence="3">The sequence shown here is derived from an EMBL/GenBank/DDBJ whole genome shotgun (WGS) entry which is preliminary data.</text>
</comment>
<dbReference type="Proteomes" id="UP001519460">
    <property type="component" value="Unassembled WGS sequence"/>
</dbReference>
<reference evidence="3 4" key="1">
    <citation type="journal article" date="2023" name="Sci. Data">
        <title>Genome assembly of the Korean intertidal mud-creeper Batillaria attramentaria.</title>
        <authorList>
            <person name="Patra A.K."/>
            <person name="Ho P.T."/>
            <person name="Jun S."/>
            <person name="Lee S.J."/>
            <person name="Kim Y."/>
            <person name="Won Y.J."/>
        </authorList>
    </citation>
    <scope>NUCLEOTIDE SEQUENCE [LARGE SCALE GENOMIC DNA]</scope>
    <source>
        <strain evidence="3">Wonlab-2016</strain>
    </source>
</reference>
<dbReference type="Gene3D" id="4.10.400.10">
    <property type="entry name" value="Low-density Lipoprotein Receptor"/>
    <property type="match status" value="1"/>
</dbReference>
<dbReference type="Pfam" id="PF00057">
    <property type="entry name" value="Ldl_recept_a"/>
    <property type="match status" value="1"/>
</dbReference>
<protein>
    <recommendedName>
        <fullName evidence="5">CUB domain-containing protein</fullName>
    </recommendedName>
</protein>
<evidence type="ECO:0000313" key="4">
    <source>
        <dbReference type="Proteomes" id="UP001519460"/>
    </source>
</evidence>
<dbReference type="SMART" id="SM00192">
    <property type="entry name" value="LDLa"/>
    <property type="match status" value="1"/>
</dbReference>
<comment type="caution">
    <text evidence="2">Lacks conserved residue(s) required for the propagation of feature annotation.</text>
</comment>
<dbReference type="SUPFAM" id="SSF57424">
    <property type="entry name" value="LDL receptor-like module"/>
    <property type="match status" value="1"/>
</dbReference>
<dbReference type="CDD" id="cd00112">
    <property type="entry name" value="LDLa"/>
    <property type="match status" value="1"/>
</dbReference>
<evidence type="ECO:0000256" key="2">
    <source>
        <dbReference type="PROSITE-ProRule" id="PRU00124"/>
    </source>
</evidence>
<name>A0ABD0M1X0_9CAEN</name>
<organism evidence="3 4">
    <name type="scientific">Batillaria attramentaria</name>
    <dbReference type="NCBI Taxonomy" id="370345"/>
    <lineage>
        <taxon>Eukaryota</taxon>
        <taxon>Metazoa</taxon>
        <taxon>Spiralia</taxon>
        <taxon>Lophotrochozoa</taxon>
        <taxon>Mollusca</taxon>
        <taxon>Gastropoda</taxon>
        <taxon>Caenogastropoda</taxon>
        <taxon>Sorbeoconcha</taxon>
        <taxon>Cerithioidea</taxon>
        <taxon>Batillariidae</taxon>
        <taxon>Batillaria</taxon>
    </lineage>
</organism>
<keyword evidence="4" id="KW-1185">Reference proteome</keyword>
<proteinExistence type="predicted"/>
<evidence type="ECO:0008006" key="5">
    <source>
        <dbReference type="Google" id="ProtNLM"/>
    </source>
</evidence>
<evidence type="ECO:0000313" key="3">
    <source>
        <dbReference type="EMBL" id="KAK7505697.1"/>
    </source>
</evidence>
<dbReference type="EMBL" id="JACVVK020000009">
    <property type="protein sequence ID" value="KAK7505697.1"/>
    <property type="molecule type" value="Genomic_DNA"/>
</dbReference>
<dbReference type="InterPro" id="IPR042333">
    <property type="entry name" value="LRAD2/Mig-13-like"/>
</dbReference>
<dbReference type="InterPro" id="IPR036055">
    <property type="entry name" value="LDL_receptor-like_sf"/>
</dbReference>
<feature type="disulfide bond" evidence="2">
    <location>
        <begin position="129"/>
        <end position="147"/>
    </location>
</feature>
<dbReference type="AlphaFoldDB" id="A0ABD0M1X0"/>
<sequence length="336" mass="36894">VMPGDTCHSYLLDKDAIVLKGMGKKTSPSEVCDVTVAAANNARWMFHIQTAVIMDCRVKILVYDKRIVVSAIPTPPVLVVGCASRDPGVIRFNSSVVTVRLYHKNESDYSFNLLITARDISPRCQGFKCSSGDCIPKSLMCDGVDNCFDFSDEAKNGTAYCDYNWPFQGENWGVLVSVLGVGLVLGVTAACCRQLRKRRDSFDELYDMNEGPYVHKYVTNPLGMKVTETGARSDSQYCASSLLPRNMTSRPYAAFDGIDLGIECSDGTSVLKKRVGGEAAAMAPGLNSSRLRLRQGCGLRDATSTPKYPIVAFNHLMYRAGQTVHKMQLLFCKCRG</sequence>
<dbReference type="InterPro" id="IPR002172">
    <property type="entry name" value="LDrepeatLR_classA_rpt"/>
</dbReference>
<dbReference type="PANTHER" id="PTHR24652">
    <property type="entry name" value="LOW-DENSITY LIPOPROTEIN RECEPTOR CLASS A DOMAIN-CONTAINING PROTEIN 2"/>
    <property type="match status" value="1"/>
</dbReference>
<evidence type="ECO:0000256" key="1">
    <source>
        <dbReference type="ARBA" id="ARBA00023157"/>
    </source>
</evidence>
<keyword evidence="1 2" id="KW-1015">Disulfide bond</keyword>
<accession>A0ABD0M1X0</accession>
<feature type="non-terminal residue" evidence="3">
    <location>
        <position position="1"/>
    </location>
</feature>
<gene>
    <name evidence="3" type="ORF">BaRGS_00002968</name>
</gene>
<dbReference type="PROSITE" id="PS50068">
    <property type="entry name" value="LDLRA_2"/>
    <property type="match status" value="1"/>
</dbReference>